<dbReference type="Pfam" id="PF22600">
    <property type="entry name" value="MTPAP-like_central"/>
    <property type="match status" value="1"/>
</dbReference>
<evidence type="ECO:0000259" key="7">
    <source>
        <dbReference type="Pfam" id="PF03828"/>
    </source>
</evidence>
<comment type="cofactor">
    <cofactor evidence="2">
        <name>Mg(2+)</name>
        <dbReference type="ChEBI" id="CHEBI:18420"/>
    </cofactor>
</comment>
<dbReference type="AlphaFoldDB" id="A0A9N9QNL8"/>
<evidence type="ECO:0000256" key="6">
    <source>
        <dbReference type="SAM" id="MobiDB-lite"/>
    </source>
</evidence>
<evidence type="ECO:0000256" key="3">
    <source>
        <dbReference type="ARBA" id="ARBA00022679"/>
    </source>
</evidence>
<dbReference type="EMBL" id="OU892279">
    <property type="protein sequence ID" value="CAG9766954.1"/>
    <property type="molecule type" value="Genomic_DNA"/>
</dbReference>
<dbReference type="CDD" id="cd05402">
    <property type="entry name" value="NT_PAP_TUTase"/>
    <property type="match status" value="1"/>
</dbReference>
<comment type="cofactor">
    <cofactor evidence="1">
        <name>Mn(2+)</name>
        <dbReference type="ChEBI" id="CHEBI:29035"/>
    </cofactor>
</comment>
<reference evidence="9" key="1">
    <citation type="submission" date="2022-01" db="EMBL/GenBank/DDBJ databases">
        <authorList>
            <person name="King R."/>
        </authorList>
    </citation>
    <scope>NUCLEOTIDE SEQUENCE</scope>
</reference>
<accession>A0A9N9QNL8</accession>
<keyword evidence="10" id="KW-1185">Reference proteome</keyword>
<feature type="region of interest" description="Disordered" evidence="6">
    <location>
        <begin position="117"/>
        <end position="152"/>
    </location>
</feature>
<feature type="domain" description="Poly(A) RNA polymerase mitochondrial-like central palm" evidence="8">
    <location>
        <begin position="550"/>
        <end position="668"/>
    </location>
</feature>
<feature type="domain" description="PAP-associated" evidence="7">
    <location>
        <begin position="759"/>
        <end position="834"/>
    </location>
</feature>
<name>A0A9N9QNL8_9CUCU</name>
<evidence type="ECO:0000259" key="8">
    <source>
        <dbReference type="Pfam" id="PF22600"/>
    </source>
</evidence>
<sequence length="863" mass="99930">MEQQNSEKFDLILSKIREFTDLLNSQYGLALLHCPESDRESFTSTLLSLEKSVHRTLKYLGTSLSTRKYHFSCGVCNENILIQPGKDIWTSLQDHEHFEEMYSKLLSDELEIVPENATSMPNQSESESTSNTDSGIEHQENEQTKIQNYPPTTPENANVFRFNFTLRYNDEVENKLYPSNMMQSIRKYDKVQDFSIMRAGNTRAVCFLCPCEMNSKRVTKVSLMNHAMGQRHMNSATTPTVIENLRCFHDFWLRQEPPVQAHQVYFRCFECKVFRCTLCYVLVNCEDVLVHLKKNSHKNRVLDFYHQRSNTFFLVNLQVQVYGVTKEEIEVRESEIRANEEERIKEKQAKKNLDSETVDEAKNMSKNPTQELVHNIIKSVENSGSSDPLKLLPNRMKEEAKCLKRVTKNKVTVIECQLCKCDIPDNKVLLLKKHIATSPLHQKKNYKYFCEICSSRANSEELWMRHDFGANRHVKMAESRKNRVTEYECTTCQTVIFGDELSLTRHLSVGKDRKKGLPDPVKTLFTSKQQIEEQAIALANEAEGVINNSLTRDCCEKLETDLKLAFEHCKVYPFGSRISGIGNDKSDLDVFVDVGGAYYGKTNQDPFEQVRLIRAAVKVFKQTEYNHIGQVLTARTPILRLHHKSTNLDCDLSFKHGLSVENTKFLRFCIQLQPVSQQLMLLVKKWTTSIYFENVTTYSSAILCIFYLQVNGYLLSVEKLREINKAEHPTIAGWRTINYTLPIDEVKKHIKLYNKPILELLIDFFKYYSKFDFNSFVICPLLAQLVKRSVFSEGSPQDLPKEMDAYVTQLAYEDAEIFRSNSYMCIQDPFDLSHNLTKAAQQGTIIKFQKMCKHTLEHLKNLQ</sequence>
<dbReference type="GO" id="GO:1990817">
    <property type="term" value="F:poly(A) RNA polymerase activity"/>
    <property type="evidence" value="ECO:0007669"/>
    <property type="project" value="UniProtKB-ARBA"/>
</dbReference>
<dbReference type="GO" id="GO:0031123">
    <property type="term" value="P:RNA 3'-end processing"/>
    <property type="evidence" value="ECO:0007669"/>
    <property type="project" value="TreeGrafter"/>
</dbReference>
<keyword evidence="5" id="KW-0460">Magnesium</keyword>
<keyword evidence="3" id="KW-0808">Transferase</keyword>
<dbReference type="SUPFAM" id="SSF81631">
    <property type="entry name" value="PAP/OAS1 substrate-binding domain"/>
    <property type="match status" value="1"/>
</dbReference>
<dbReference type="GO" id="GO:0050265">
    <property type="term" value="F:RNA uridylyltransferase activity"/>
    <property type="evidence" value="ECO:0007669"/>
    <property type="project" value="TreeGrafter"/>
</dbReference>
<dbReference type="GO" id="GO:0046872">
    <property type="term" value="F:metal ion binding"/>
    <property type="evidence" value="ECO:0007669"/>
    <property type="project" value="UniProtKB-KW"/>
</dbReference>
<dbReference type="InterPro" id="IPR054708">
    <property type="entry name" value="MTPAP-like_central"/>
</dbReference>
<dbReference type="Pfam" id="PF03828">
    <property type="entry name" value="PAP_assoc"/>
    <property type="match status" value="1"/>
</dbReference>
<feature type="compositionally biased region" description="Polar residues" evidence="6">
    <location>
        <begin position="117"/>
        <end position="134"/>
    </location>
</feature>
<dbReference type="SUPFAM" id="SSF81301">
    <property type="entry name" value="Nucleotidyltransferase"/>
    <property type="match status" value="1"/>
</dbReference>
<proteinExistence type="predicted"/>
<dbReference type="PANTHER" id="PTHR12271:SF66">
    <property type="entry name" value="TERMINAL URIDYLYLTRANSFERASE TAILOR"/>
    <property type="match status" value="1"/>
</dbReference>
<organism evidence="9 10">
    <name type="scientific">Ceutorhynchus assimilis</name>
    <name type="common">cabbage seed weevil</name>
    <dbReference type="NCBI Taxonomy" id="467358"/>
    <lineage>
        <taxon>Eukaryota</taxon>
        <taxon>Metazoa</taxon>
        <taxon>Ecdysozoa</taxon>
        <taxon>Arthropoda</taxon>
        <taxon>Hexapoda</taxon>
        <taxon>Insecta</taxon>
        <taxon>Pterygota</taxon>
        <taxon>Neoptera</taxon>
        <taxon>Endopterygota</taxon>
        <taxon>Coleoptera</taxon>
        <taxon>Polyphaga</taxon>
        <taxon>Cucujiformia</taxon>
        <taxon>Curculionidae</taxon>
        <taxon>Ceutorhynchinae</taxon>
        <taxon>Ceutorhynchus</taxon>
    </lineage>
</organism>
<evidence type="ECO:0000256" key="2">
    <source>
        <dbReference type="ARBA" id="ARBA00001946"/>
    </source>
</evidence>
<dbReference type="Proteomes" id="UP001152799">
    <property type="component" value="Chromosome 3"/>
</dbReference>
<dbReference type="OrthoDB" id="407432at2759"/>
<evidence type="ECO:0000256" key="1">
    <source>
        <dbReference type="ARBA" id="ARBA00001936"/>
    </source>
</evidence>
<keyword evidence="4" id="KW-0479">Metal-binding</keyword>
<evidence type="ECO:0000313" key="9">
    <source>
        <dbReference type="EMBL" id="CAG9766954.1"/>
    </source>
</evidence>
<evidence type="ECO:0000313" key="10">
    <source>
        <dbReference type="Proteomes" id="UP001152799"/>
    </source>
</evidence>
<evidence type="ECO:0000256" key="4">
    <source>
        <dbReference type="ARBA" id="ARBA00022723"/>
    </source>
</evidence>
<dbReference type="InterPro" id="IPR043519">
    <property type="entry name" value="NT_sf"/>
</dbReference>
<gene>
    <name evidence="9" type="ORF">CEUTPL_LOCUS7522</name>
</gene>
<dbReference type="Gene3D" id="1.10.1410.10">
    <property type="match status" value="1"/>
</dbReference>
<dbReference type="PANTHER" id="PTHR12271">
    <property type="entry name" value="POLY A POLYMERASE CID PAP -RELATED"/>
    <property type="match status" value="1"/>
</dbReference>
<protein>
    <submittedName>
        <fullName evidence="9">Uncharacterized protein</fullName>
    </submittedName>
</protein>
<dbReference type="InterPro" id="IPR002058">
    <property type="entry name" value="PAP_assoc"/>
</dbReference>
<dbReference type="Gene3D" id="3.30.460.10">
    <property type="entry name" value="Beta Polymerase, domain 2"/>
    <property type="match status" value="1"/>
</dbReference>
<evidence type="ECO:0000256" key="5">
    <source>
        <dbReference type="ARBA" id="ARBA00022842"/>
    </source>
</evidence>